<comment type="similarity">
    <text evidence="2">Belongs to the HpaH/HsaA monooxygenase family.</text>
</comment>
<dbReference type="PIRSF" id="PIRSF016578">
    <property type="entry name" value="HsaA"/>
    <property type="match status" value="1"/>
</dbReference>
<dbReference type="GO" id="GO:0016712">
    <property type="term" value="F:oxidoreductase activity, acting on paired donors, with incorporation or reduction of molecular oxygen, reduced flavin or flavoprotein as one donor, and incorporation of one atom of oxygen"/>
    <property type="evidence" value="ECO:0007669"/>
    <property type="project" value="TreeGrafter"/>
</dbReference>
<proteinExistence type="inferred from homology"/>
<evidence type="ECO:0000313" key="5">
    <source>
        <dbReference type="EMBL" id="PJZ04036.1"/>
    </source>
</evidence>
<dbReference type="AlphaFoldDB" id="A0A2M9W912"/>
<dbReference type="InterPro" id="IPR037069">
    <property type="entry name" value="AcylCoA_DH/ox_N_sf"/>
</dbReference>
<accession>A0A2M9W912</accession>
<dbReference type="PANTHER" id="PTHR48083:SF19">
    <property type="entry name" value="FLAVIN-DEPENDENT MONOOXYGENASE, OXYGENASE SUBUNIT HSAA"/>
    <property type="match status" value="1"/>
</dbReference>
<dbReference type="PANTHER" id="PTHR48083">
    <property type="entry name" value="MEDIUM-CHAIN SPECIFIC ACYL-COA DEHYDROGENASE, MITOCHONDRIAL-RELATED"/>
    <property type="match status" value="1"/>
</dbReference>
<feature type="domain" description="Acyl-CoA dehydrogenase C-terminal" evidence="4">
    <location>
        <begin position="242"/>
        <end position="375"/>
    </location>
</feature>
<evidence type="ECO:0000313" key="6">
    <source>
        <dbReference type="Proteomes" id="UP000232062"/>
    </source>
</evidence>
<dbReference type="NCBIfam" id="TIGR04022">
    <property type="entry name" value="sulfur_SfnB"/>
    <property type="match status" value="1"/>
</dbReference>
<dbReference type="RefSeq" id="WP_100703220.1">
    <property type="nucleotide sequence ID" value="NZ_MLFP01000009.1"/>
</dbReference>
<dbReference type="GO" id="GO:0033539">
    <property type="term" value="P:fatty acid beta-oxidation using acyl-CoA dehydrogenase"/>
    <property type="evidence" value="ECO:0007669"/>
    <property type="project" value="TreeGrafter"/>
</dbReference>
<dbReference type="OrthoDB" id="6502068at2"/>
<dbReference type="SUPFAM" id="SSF56645">
    <property type="entry name" value="Acyl-CoA dehydrogenase NM domain-like"/>
    <property type="match status" value="1"/>
</dbReference>
<comment type="caution">
    <text evidence="5">The sequence shown here is derived from an EMBL/GenBank/DDBJ whole genome shotgun (WGS) entry which is preliminary data.</text>
</comment>
<dbReference type="SUPFAM" id="SSF47203">
    <property type="entry name" value="Acyl-CoA dehydrogenase C-terminal domain-like"/>
    <property type="match status" value="1"/>
</dbReference>
<dbReference type="InterPro" id="IPR013107">
    <property type="entry name" value="Acyl-CoA_DH_C"/>
</dbReference>
<name>A0A2M9W912_9GAMM</name>
<dbReference type="InterPro" id="IPR036250">
    <property type="entry name" value="AcylCo_DH-like_C"/>
</dbReference>
<reference evidence="5 6" key="1">
    <citation type="submission" date="2017-11" db="EMBL/GenBank/DDBJ databases">
        <title>The genome sequence of Pantoea rodasii DSM 26611.</title>
        <authorList>
            <person name="Gao J."/>
            <person name="Mao X."/>
            <person name="Sun J."/>
        </authorList>
    </citation>
    <scope>NUCLEOTIDE SEQUENCE [LARGE SCALE GENOMIC DNA]</scope>
    <source>
        <strain evidence="5 6">DSM 26611</strain>
    </source>
</reference>
<dbReference type="GO" id="GO:0003995">
    <property type="term" value="F:acyl-CoA dehydrogenase activity"/>
    <property type="evidence" value="ECO:0007669"/>
    <property type="project" value="TreeGrafter"/>
</dbReference>
<keyword evidence="6" id="KW-1185">Reference proteome</keyword>
<evidence type="ECO:0000256" key="1">
    <source>
        <dbReference type="ARBA" id="ARBA00023002"/>
    </source>
</evidence>
<sequence>MTQVSPKQPALRISSAAQALDVAQDLATRFRSGSAQRDHARELPFAELQLYFQSGLGGITVPRAHGGIAISSAELAEIFVILSAADGSVGQVPQNHFYALEVLRINGSEAQQQRLYAEVLAGVHLGNALAEFSSPAAHQRSTAITQQLEGLRLTGDKFYATGALFADRIPTLALADDGKEQLVFVPRHQAGVTVIDDWSGFGQRTTGSGSVQFRDVAIAAEDVVPFQTAFERPTTVGPFAQIMHAAVDQGIAREAFNDLLNFVRERARPWPDSGVTKASEDPLTLDRIGRLAARLSAGDALLAVAGEAVDIAQRETSAENVARASIEVAKARAWTTEVSLEASNLLFELGGSRASLREHHFDRHWRNARTHTLHDPVRWKYPAIGNFLLNDVLPPRRGTI</sequence>
<dbReference type="InterPro" id="IPR009100">
    <property type="entry name" value="AcylCoA_DH/oxidase_NM_dom_sf"/>
</dbReference>
<dbReference type="Pfam" id="PF02771">
    <property type="entry name" value="Acyl-CoA_dh_N"/>
    <property type="match status" value="1"/>
</dbReference>
<feature type="domain" description="Acyl-CoA dehydrogenase/oxidase N-terminal" evidence="3">
    <location>
        <begin position="30"/>
        <end position="122"/>
    </location>
</feature>
<gene>
    <name evidence="5" type="ORF">PRCB_19285</name>
</gene>
<dbReference type="InterPro" id="IPR023922">
    <property type="entry name" value="S04_starv_induced_SfnB"/>
</dbReference>
<evidence type="ECO:0000259" key="3">
    <source>
        <dbReference type="Pfam" id="PF02771"/>
    </source>
</evidence>
<dbReference type="InterPro" id="IPR050741">
    <property type="entry name" value="Acyl-CoA_dehydrogenase"/>
</dbReference>
<dbReference type="EMBL" id="PIQI01000026">
    <property type="protein sequence ID" value="PJZ04036.1"/>
    <property type="molecule type" value="Genomic_DNA"/>
</dbReference>
<evidence type="ECO:0000256" key="2">
    <source>
        <dbReference type="ARBA" id="ARBA00049661"/>
    </source>
</evidence>
<dbReference type="STRING" id="1076549.HA45_13065"/>
<keyword evidence="1" id="KW-0560">Oxidoreductase</keyword>
<dbReference type="GO" id="GO:0050660">
    <property type="term" value="F:flavin adenine dinucleotide binding"/>
    <property type="evidence" value="ECO:0007669"/>
    <property type="project" value="InterPro"/>
</dbReference>
<evidence type="ECO:0000259" key="4">
    <source>
        <dbReference type="Pfam" id="PF08028"/>
    </source>
</evidence>
<dbReference type="InterPro" id="IPR046373">
    <property type="entry name" value="Acyl-CoA_Oxase/DH_mid-dom_sf"/>
</dbReference>
<dbReference type="GO" id="GO:0005737">
    <property type="term" value="C:cytoplasm"/>
    <property type="evidence" value="ECO:0007669"/>
    <property type="project" value="TreeGrafter"/>
</dbReference>
<organism evidence="5 6">
    <name type="scientific">Pantoea rodasii</name>
    <dbReference type="NCBI Taxonomy" id="1076549"/>
    <lineage>
        <taxon>Bacteria</taxon>
        <taxon>Pseudomonadati</taxon>
        <taxon>Pseudomonadota</taxon>
        <taxon>Gammaproteobacteria</taxon>
        <taxon>Enterobacterales</taxon>
        <taxon>Erwiniaceae</taxon>
        <taxon>Pantoea</taxon>
    </lineage>
</organism>
<dbReference type="Pfam" id="PF08028">
    <property type="entry name" value="Acyl-CoA_dh_2"/>
    <property type="match status" value="1"/>
</dbReference>
<dbReference type="InterPro" id="IPR013786">
    <property type="entry name" value="AcylCoA_DH/ox_N"/>
</dbReference>
<dbReference type="Proteomes" id="UP000232062">
    <property type="component" value="Unassembled WGS sequence"/>
</dbReference>
<dbReference type="Gene3D" id="2.40.110.10">
    <property type="entry name" value="Butyryl-CoA Dehydrogenase, subunit A, domain 2"/>
    <property type="match status" value="1"/>
</dbReference>
<protein>
    <submittedName>
        <fullName evidence="5">SfnB family sulfur acquisition oxidoreductase</fullName>
    </submittedName>
</protein>
<dbReference type="Gene3D" id="1.20.140.10">
    <property type="entry name" value="Butyryl-CoA Dehydrogenase, subunit A, domain 3"/>
    <property type="match status" value="1"/>
</dbReference>
<dbReference type="Gene3D" id="1.10.540.10">
    <property type="entry name" value="Acyl-CoA dehydrogenase/oxidase, N-terminal domain"/>
    <property type="match status" value="1"/>
</dbReference>